<evidence type="ECO:0000256" key="3">
    <source>
        <dbReference type="ARBA" id="ARBA00019010"/>
    </source>
</evidence>
<keyword evidence="11" id="KW-0808">Transferase</keyword>
<keyword evidence="12" id="KW-1185">Reference proteome</keyword>
<evidence type="ECO:0000256" key="4">
    <source>
        <dbReference type="ARBA" id="ARBA00022490"/>
    </source>
</evidence>
<accession>A0A2Z3H4E9</accession>
<dbReference type="PANTHER" id="PTHR33540:SF2">
    <property type="entry name" value="TRNA THREONYLCARBAMOYLADENOSINE BIOSYNTHESIS PROTEIN TSAE"/>
    <property type="match status" value="1"/>
</dbReference>
<gene>
    <name evidence="11" type="ORF">C1280_17430</name>
</gene>
<sequence length="157" mass="17157">MPHTHNIADLAATEAFGRKLGTLLFPGAVVALVGQMGAGKTHLTRAIAEGLSVKNPAAVNSPTFVLIQEYPARLPIYHFDTYRLSGPTEFAELGADEYLRGDGVCVIEWADKVETALPREHLRVTIEIVSADRRRFHLAASGERHTALLNEFAEPPE</sequence>
<evidence type="ECO:0000256" key="6">
    <source>
        <dbReference type="ARBA" id="ARBA00022723"/>
    </source>
</evidence>
<evidence type="ECO:0000313" key="12">
    <source>
        <dbReference type="Proteomes" id="UP000245802"/>
    </source>
</evidence>
<dbReference type="PANTHER" id="PTHR33540">
    <property type="entry name" value="TRNA THREONYLCARBAMOYLADENOSINE BIOSYNTHESIS PROTEIN TSAE"/>
    <property type="match status" value="1"/>
</dbReference>
<dbReference type="Proteomes" id="UP000245802">
    <property type="component" value="Chromosome"/>
</dbReference>
<dbReference type="Pfam" id="PF02367">
    <property type="entry name" value="TsaE"/>
    <property type="match status" value="1"/>
</dbReference>
<proteinExistence type="inferred from homology"/>
<dbReference type="AlphaFoldDB" id="A0A2Z3H4E9"/>
<comment type="similarity">
    <text evidence="2">Belongs to the TsaE family.</text>
</comment>
<dbReference type="InterPro" id="IPR027417">
    <property type="entry name" value="P-loop_NTPase"/>
</dbReference>
<keyword evidence="6" id="KW-0479">Metal-binding</keyword>
<evidence type="ECO:0000256" key="9">
    <source>
        <dbReference type="ARBA" id="ARBA00022842"/>
    </source>
</evidence>
<dbReference type="GO" id="GO:0016740">
    <property type="term" value="F:transferase activity"/>
    <property type="evidence" value="ECO:0007669"/>
    <property type="project" value="UniProtKB-KW"/>
</dbReference>
<evidence type="ECO:0000256" key="5">
    <source>
        <dbReference type="ARBA" id="ARBA00022694"/>
    </source>
</evidence>
<evidence type="ECO:0000256" key="7">
    <source>
        <dbReference type="ARBA" id="ARBA00022741"/>
    </source>
</evidence>
<dbReference type="SUPFAM" id="SSF52540">
    <property type="entry name" value="P-loop containing nucleoside triphosphate hydrolases"/>
    <property type="match status" value="1"/>
</dbReference>
<dbReference type="RefSeq" id="WP_010051200.1">
    <property type="nucleotide sequence ID" value="NZ_CP025958.1"/>
</dbReference>
<dbReference type="NCBIfam" id="TIGR00150">
    <property type="entry name" value="T6A_YjeE"/>
    <property type="match status" value="1"/>
</dbReference>
<evidence type="ECO:0000256" key="1">
    <source>
        <dbReference type="ARBA" id="ARBA00004496"/>
    </source>
</evidence>
<name>A0A2Z3H4E9_9BACT</name>
<dbReference type="Gene3D" id="3.40.50.300">
    <property type="entry name" value="P-loop containing nucleotide triphosphate hydrolases"/>
    <property type="match status" value="1"/>
</dbReference>
<keyword evidence="7" id="KW-0547">Nucleotide-binding</keyword>
<evidence type="ECO:0000256" key="8">
    <source>
        <dbReference type="ARBA" id="ARBA00022840"/>
    </source>
</evidence>
<dbReference type="GO" id="GO:0046872">
    <property type="term" value="F:metal ion binding"/>
    <property type="evidence" value="ECO:0007669"/>
    <property type="project" value="UniProtKB-KW"/>
</dbReference>
<dbReference type="InterPro" id="IPR003442">
    <property type="entry name" value="T6A_TsaE"/>
</dbReference>
<keyword evidence="4" id="KW-0963">Cytoplasm</keyword>
<dbReference type="GO" id="GO:0005524">
    <property type="term" value="F:ATP binding"/>
    <property type="evidence" value="ECO:0007669"/>
    <property type="project" value="UniProtKB-KW"/>
</dbReference>
<reference evidence="11 12" key="1">
    <citation type="submission" date="2018-01" db="EMBL/GenBank/DDBJ databases">
        <title>G. obscuriglobus.</title>
        <authorList>
            <person name="Franke J."/>
            <person name="Blomberg W."/>
            <person name="Selmecki A."/>
        </authorList>
    </citation>
    <scope>NUCLEOTIDE SEQUENCE [LARGE SCALE GENOMIC DNA]</scope>
    <source>
        <strain evidence="11 12">DSM 5831</strain>
    </source>
</reference>
<dbReference type="GO" id="GO:0002949">
    <property type="term" value="P:tRNA threonylcarbamoyladenosine modification"/>
    <property type="evidence" value="ECO:0007669"/>
    <property type="project" value="InterPro"/>
</dbReference>
<dbReference type="KEGG" id="gog:C1280_17430"/>
<comment type="subcellular location">
    <subcellularLocation>
        <location evidence="1">Cytoplasm</location>
    </subcellularLocation>
</comment>
<keyword evidence="9" id="KW-0460">Magnesium</keyword>
<dbReference type="OrthoDB" id="9815896at2"/>
<organism evidence="11 12">
    <name type="scientific">Gemmata obscuriglobus</name>
    <dbReference type="NCBI Taxonomy" id="114"/>
    <lineage>
        <taxon>Bacteria</taxon>
        <taxon>Pseudomonadati</taxon>
        <taxon>Planctomycetota</taxon>
        <taxon>Planctomycetia</taxon>
        <taxon>Gemmatales</taxon>
        <taxon>Gemmataceae</taxon>
        <taxon>Gemmata</taxon>
    </lineage>
</organism>
<evidence type="ECO:0000313" key="11">
    <source>
        <dbReference type="EMBL" id="AWM38587.1"/>
    </source>
</evidence>
<keyword evidence="8" id="KW-0067">ATP-binding</keyword>
<dbReference type="EMBL" id="CP025958">
    <property type="protein sequence ID" value="AWM38587.1"/>
    <property type="molecule type" value="Genomic_DNA"/>
</dbReference>
<protein>
    <recommendedName>
        <fullName evidence="3">tRNA threonylcarbamoyladenosine biosynthesis protein TsaE</fullName>
    </recommendedName>
    <alternativeName>
        <fullName evidence="10">t(6)A37 threonylcarbamoyladenosine biosynthesis protein TsaE</fullName>
    </alternativeName>
</protein>
<keyword evidence="5" id="KW-0819">tRNA processing</keyword>
<evidence type="ECO:0000256" key="2">
    <source>
        <dbReference type="ARBA" id="ARBA00007599"/>
    </source>
</evidence>
<dbReference type="GO" id="GO:0005737">
    <property type="term" value="C:cytoplasm"/>
    <property type="evidence" value="ECO:0007669"/>
    <property type="project" value="UniProtKB-SubCell"/>
</dbReference>
<evidence type="ECO:0000256" key="10">
    <source>
        <dbReference type="ARBA" id="ARBA00032441"/>
    </source>
</evidence>